<dbReference type="Gene3D" id="3.40.605.10">
    <property type="entry name" value="Aldehyde Dehydrogenase, Chain A, domain 1"/>
    <property type="match status" value="1"/>
</dbReference>
<dbReference type="SUPFAM" id="SSF53720">
    <property type="entry name" value="ALDH-like"/>
    <property type="match status" value="1"/>
</dbReference>
<dbReference type="InterPro" id="IPR029510">
    <property type="entry name" value="Ald_DH_CS_GLU"/>
</dbReference>
<reference evidence="7" key="1">
    <citation type="submission" date="2017-05" db="EMBL/GenBank/DDBJ databases">
        <authorList>
            <person name="Rodrigo-Torres L."/>
            <person name="Arahal R. D."/>
            <person name="Lucena T."/>
        </authorList>
    </citation>
    <scope>NUCLEOTIDE SEQUENCE [LARGE SCALE GENOMIC DNA]</scope>
    <source>
        <strain evidence="7">CECT 8489</strain>
    </source>
</reference>
<dbReference type="Proteomes" id="UP000201838">
    <property type="component" value="Unassembled WGS sequence"/>
</dbReference>
<evidence type="ECO:0000256" key="3">
    <source>
        <dbReference type="PROSITE-ProRule" id="PRU10007"/>
    </source>
</evidence>
<dbReference type="InterPro" id="IPR016160">
    <property type="entry name" value="Ald_DH_CS_CYS"/>
</dbReference>
<dbReference type="AlphaFoldDB" id="A0A238J208"/>
<dbReference type="PANTHER" id="PTHR11699">
    <property type="entry name" value="ALDEHYDE DEHYDROGENASE-RELATED"/>
    <property type="match status" value="1"/>
</dbReference>
<dbReference type="GO" id="GO:0008802">
    <property type="term" value="F:betaine-aldehyde dehydrogenase (NAD+) activity"/>
    <property type="evidence" value="ECO:0007669"/>
    <property type="project" value="UniProtKB-EC"/>
</dbReference>
<feature type="domain" description="Aldehyde dehydrogenase" evidence="5">
    <location>
        <begin position="14"/>
        <end position="471"/>
    </location>
</feature>
<dbReference type="OrthoDB" id="9802947at2"/>
<evidence type="ECO:0000256" key="1">
    <source>
        <dbReference type="ARBA" id="ARBA00009986"/>
    </source>
</evidence>
<sequence length="482" mass="51091">MTEHPARHFISGEWVADGGPTEDSINPATFEALGQYYPGSAALADAAAAAAKEAFFATPWAQSPRLRAQTLFEIADRLEDARDEIADLVVAENGKVRSEALGETMGAISETRYYAGLTRNIRGSMQETAPGNMSFFNREPAGVAGVIVPWNAPVTLLMRSLAPALAAGCTTVIKPAQQTPLVHARIMQAITSAPSLPAGVVNSVNEHGIEVGQAMTTSPNIDVISFTGSSRTGAAIMAAAAPTLKRVSLELGGKAPAIIFDDADLDLAVKELTHGSLAMAGQICVAAARFLVHESIAEDFEARMVAAFRKVRTGPGSDPKSDMGSLIDEANRGRIERLVEQAGDEGELLLRGERLGRGAFLTPSLFRIDNLRSALVQEELFGPLVSVEHFACEAEAVHKANATPYGLAASVFTRDGARAMRASRAIRAGTVWINSHLRLFAEGETGGYGKSGLGRLHGPEGLHDFLETKHIYLEAGVVPQTA</sequence>
<evidence type="ECO:0000256" key="2">
    <source>
        <dbReference type="ARBA" id="ARBA00023002"/>
    </source>
</evidence>
<comment type="similarity">
    <text evidence="1 4">Belongs to the aldehyde dehydrogenase family.</text>
</comment>
<dbReference type="PROSITE" id="PS00687">
    <property type="entry name" value="ALDEHYDE_DEHYDR_GLU"/>
    <property type="match status" value="1"/>
</dbReference>
<dbReference type="InterPro" id="IPR016163">
    <property type="entry name" value="Ald_DH_C"/>
</dbReference>
<dbReference type="Gene3D" id="3.40.309.10">
    <property type="entry name" value="Aldehyde Dehydrogenase, Chain A, domain 2"/>
    <property type="match status" value="1"/>
</dbReference>
<dbReference type="EMBL" id="FXXQ01000006">
    <property type="protein sequence ID" value="SMX23944.1"/>
    <property type="molecule type" value="Genomic_DNA"/>
</dbReference>
<name>A0A238J208_9RHOB</name>
<evidence type="ECO:0000313" key="6">
    <source>
        <dbReference type="EMBL" id="SMX23944.1"/>
    </source>
</evidence>
<evidence type="ECO:0000313" key="7">
    <source>
        <dbReference type="Proteomes" id="UP000201838"/>
    </source>
</evidence>
<gene>
    <name evidence="6" type="primary">gbsA</name>
    <name evidence="6" type="ORF">BOA8489_02058</name>
</gene>
<organism evidence="6 7">
    <name type="scientific">Boseongicola aestuarii</name>
    <dbReference type="NCBI Taxonomy" id="1470561"/>
    <lineage>
        <taxon>Bacteria</taxon>
        <taxon>Pseudomonadati</taxon>
        <taxon>Pseudomonadota</taxon>
        <taxon>Alphaproteobacteria</taxon>
        <taxon>Rhodobacterales</taxon>
        <taxon>Paracoccaceae</taxon>
        <taxon>Boseongicola</taxon>
    </lineage>
</organism>
<dbReference type="Pfam" id="PF00171">
    <property type="entry name" value="Aldedh"/>
    <property type="match status" value="1"/>
</dbReference>
<proteinExistence type="inferred from homology"/>
<feature type="active site" evidence="3">
    <location>
        <position position="250"/>
    </location>
</feature>
<keyword evidence="2 4" id="KW-0560">Oxidoreductase</keyword>
<dbReference type="InterPro" id="IPR015590">
    <property type="entry name" value="Aldehyde_DH_dom"/>
</dbReference>
<accession>A0A238J208</accession>
<dbReference type="PROSITE" id="PS00070">
    <property type="entry name" value="ALDEHYDE_DEHYDR_CYS"/>
    <property type="match status" value="1"/>
</dbReference>
<dbReference type="InterPro" id="IPR016161">
    <property type="entry name" value="Ald_DH/histidinol_DH"/>
</dbReference>
<dbReference type="EC" id="1.2.1.8" evidence="6"/>
<evidence type="ECO:0000259" key="5">
    <source>
        <dbReference type="Pfam" id="PF00171"/>
    </source>
</evidence>
<dbReference type="RefSeq" id="WP_093973911.1">
    <property type="nucleotide sequence ID" value="NZ_FXXQ01000006.1"/>
</dbReference>
<dbReference type="FunFam" id="3.40.605.10:FF:000007">
    <property type="entry name" value="NAD/NADP-dependent betaine aldehyde dehydrogenase"/>
    <property type="match status" value="1"/>
</dbReference>
<evidence type="ECO:0000256" key="4">
    <source>
        <dbReference type="RuleBase" id="RU003345"/>
    </source>
</evidence>
<protein>
    <submittedName>
        <fullName evidence="6">Betaine aldehyde dehydrogenase</fullName>
        <ecNumber evidence="6">1.2.1.8</ecNumber>
    </submittedName>
</protein>
<keyword evidence="7" id="KW-1185">Reference proteome</keyword>
<dbReference type="InterPro" id="IPR016162">
    <property type="entry name" value="Ald_DH_N"/>
</dbReference>